<dbReference type="InterPro" id="IPR001623">
    <property type="entry name" value="DnaJ_domain"/>
</dbReference>
<dbReference type="InterPro" id="IPR036869">
    <property type="entry name" value="J_dom_sf"/>
</dbReference>
<dbReference type="GO" id="GO:0001671">
    <property type="term" value="F:ATPase activator activity"/>
    <property type="evidence" value="ECO:0007669"/>
    <property type="project" value="InterPro"/>
</dbReference>
<proteinExistence type="inferred from homology"/>
<dbReference type="RefSeq" id="WP_014679285.1">
    <property type="nucleotide sequence ID" value="NC_017770.1"/>
</dbReference>
<sequence length="177" mass="21352">MNFFEFYDIPVSFNPDENLLKKKFYGFSKEYHPDFHVNETEEKQAEILELSTINNNAYKILTNPAKRVEYVLDLYGLMQEGEKYQLPQSFLMEMMEINEVLMEIEFDEDPDRLNEIEDQVLVLEKELINELSHFTDGFESLDEEKRKNNLLKIKDNYFRQKYLLRIKEKLHTFASRN</sequence>
<dbReference type="GO" id="GO:0051087">
    <property type="term" value="F:protein-folding chaperone binding"/>
    <property type="evidence" value="ECO:0007669"/>
    <property type="project" value="InterPro"/>
</dbReference>
<dbReference type="InterPro" id="IPR009073">
    <property type="entry name" value="HscB_oligo_C"/>
</dbReference>
<dbReference type="STRING" id="929556.Solca_0943"/>
<dbReference type="Proteomes" id="UP000007590">
    <property type="component" value="Chromosome"/>
</dbReference>
<dbReference type="GO" id="GO:0051259">
    <property type="term" value="P:protein complex oligomerization"/>
    <property type="evidence" value="ECO:0007669"/>
    <property type="project" value="InterPro"/>
</dbReference>
<dbReference type="InterPro" id="IPR004640">
    <property type="entry name" value="HscB"/>
</dbReference>
<dbReference type="PANTHER" id="PTHR14021">
    <property type="entry name" value="IRON-SULFUR CLUSTER CO-CHAPERONE PROTEIN HSCB"/>
    <property type="match status" value="1"/>
</dbReference>
<evidence type="ECO:0000256" key="1">
    <source>
        <dbReference type="ARBA" id="ARBA00010476"/>
    </source>
</evidence>
<evidence type="ECO:0000313" key="6">
    <source>
        <dbReference type="Proteomes" id="UP000007590"/>
    </source>
</evidence>
<evidence type="ECO:0000313" key="5">
    <source>
        <dbReference type="EMBL" id="AFD06057.1"/>
    </source>
</evidence>
<comment type="similarity">
    <text evidence="1">Belongs to the HscB family.</text>
</comment>
<name>H8KV57_SOLCM</name>
<comment type="function">
    <text evidence="3">Co-chaperone involved in the maturation of iron-sulfur cluster-containing proteins. Seems to help targeting proteins to be folded toward HscA.</text>
</comment>
<dbReference type="eggNOG" id="COG0484">
    <property type="taxonomic scope" value="Bacteria"/>
</dbReference>
<dbReference type="Gene3D" id="1.20.1280.20">
    <property type="entry name" value="HscB, C-terminal domain"/>
    <property type="match status" value="1"/>
</dbReference>
<dbReference type="EMBL" id="CP003349">
    <property type="protein sequence ID" value="AFD06057.1"/>
    <property type="molecule type" value="Genomic_DNA"/>
</dbReference>
<dbReference type="HOGENOM" id="CLU_068529_2_0_10"/>
<feature type="domain" description="J" evidence="4">
    <location>
        <begin position="2"/>
        <end position="76"/>
    </location>
</feature>
<dbReference type="NCBIfam" id="TIGR00714">
    <property type="entry name" value="hscB"/>
    <property type="match status" value="1"/>
</dbReference>
<dbReference type="AlphaFoldDB" id="H8KV57"/>
<keyword evidence="2" id="KW-0143">Chaperone</keyword>
<protein>
    <submittedName>
        <fullName evidence="5">Fe-S protein assembly co-chaperone HscB</fullName>
    </submittedName>
</protein>
<organism evidence="5 6">
    <name type="scientific">Solitalea canadensis (strain ATCC 29591 / DSM 3403 / JCM 21819 / LMG 8368 / NBRC 15130 / NCIMB 12057 / USAM 9D)</name>
    <name type="common">Flexibacter canadensis</name>
    <dbReference type="NCBI Taxonomy" id="929556"/>
    <lineage>
        <taxon>Bacteria</taxon>
        <taxon>Pseudomonadati</taxon>
        <taxon>Bacteroidota</taxon>
        <taxon>Sphingobacteriia</taxon>
        <taxon>Sphingobacteriales</taxon>
        <taxon>Sphingobacteriaceae</taxon>
        <taxon>Solitalea</taxon>
    </lineage>
</organism>
<dbReference type="Pfam" id="PF07743">
    <property type="entry name" value="HSCB_C"/>
    <property type="match status" value="1"/>
</dbReference>
<evidence type="ECO:0000259" key="4">
    <source>
        <dbReference type="PROSITE" id="PS50076"/>
    </source>
</evidence>
<keyword evidence="6" id="KW-1185">Reference proteome</keyword>
<reference evidence="5" key="1">
    <citation type="submission" date="2012-02" db="EMBL/GenBank/DDBJ databases">
        <title>The complete genome of Solitalea canadensis DSM 3403.</title>
        <authorList>
            <consortium name="US DOE Joint Genome Institute (JGI-PGF)"/>
            <person name="Lucas S."/>
            <person name="Copeland A."/>
            <person name="Lapidus A."/>
            <person name="Glavina del Rio T."/>
            <person name="Dalin E."/>
            <person name="Tice H."/>
            <person name="Bruce D."/>
            <person name="Goodwin L."/>
            <person name="Pitluck S."/>
            <person name="Peters L."/>
            <person name="Ovchinnikova G."/>
            <person name="Lu M."/>
            <person name="Kyrpides N."/>
            <person name="Mavromatis K."/>
            <person name="Ivanova N."/>
            <person name="Brettin T."/>
            <person name="Detter J.C."/>
            <person name="Han C."/>
            <person name="Larimer F."/>
            <person name="Land M."/>
            <person name="Hauser L."/>
            <person name="Markowitz V."/>
            <person name="Cheng J.-F."/>
            <person name="Hugenholtz P."/>
            <person name="Woyke T."/>
            <person name="Wu D."/>
            <person name="Spring S."/>
            <person name="Schroeder M."/>
            <person name="Kopitz M."/>
            <person name="Brambilla E."/>
            <person name="Klenk H.-P."/>
            <person name="Eisen J.A."/>
        </authorList>
    </citation>
    <scope>NUCLEOTIDE SEQUENCE</scope>
    <source>
        <strain evidence="5">DSM 3403</strain>
    </source>
</reference>
<evidence type="ECO:0000256" key="2">
    <source>
        <dbReference type="ARBA" id="ARBA00023186"/>
    </source>
</evidence>
<accession>H8KV57</accession>
<gene>
    <name evidence="5" type="ordered locus">Solca_0943</name>
</gene>
<dbReference type="OrthoDB" id="287587at2"/>
<dbReference type="GO" id="GO:0044571">
    <property type="term" value="P:[2Fe-2S] cluster assembly"/>
    <property type="evidence" value="ECO:0007669"/>
    <property type="project" value="InterPro"/>
</dbReference>
<dbReference type="SUPFAM" id="SSF46565">
    <property type="entry name" value="Chaperone J-domain"/>
    <property type="match status" value="1"/>
</dbReference>
<dbReference type="PROSITE" id="PS50076">
    <property type="entry name" value="DNAJ_2"/>
    <property type="match status" value="1"/>
</dbReference>
<evidence type="ECO:0000256" key="3">
    <source>
        <dbReference type="ARBA" id="ARBA00025596"/>
    </source>
</evidence>
<dbReference type="KEGG" id="scn:Solca_0943"/>
<dbReference type="Pfam" id="PF00226">
    <property type="entry name" value="DnaJ"/>
    <property type="match status" value="1"/>
</dbReference>
<dbReference type="Gene3D" id="1.10.287.110">
    <property type="entry name" value="DnaJ domain"/>
    <property type="match status" value="1"/>
</dbReference>
<dbReference type="PANTHER" id="PTHR14021:SF15">
    <property type="entry name" value="IRON-SULFUR CLUSTER CO-CHAPERONE PROTEIN HSCB"/>
    <property type="match status" value="1"/>
</dbReference>
<dbReference type="SUPFAM" id="SSF47144">
    <property type="entry name" value="HSC20 (HSCB), C-terminal oligomerisation domain"/>
    <property type="match status" value="1"/>
</dbReference>
<dbReference type="InterPro" id="IPR036386">
    <property type="entry name" value="HscB_C_sf"/>
</dbReference>